<gene>
    <name evidence="2" type="primary">LOC108664286</name>
</gene>
<dbReference type="KEGG" id="hazt:108664286"/>
<dbReference type="GeneID" id="108664286"/>
<dbReference type="OrthoDB" id="6378258at2759"/>
<dbReference type="OMA" id="WCKENNG"/>
<sequence length="148" mass="17033">MPMKESKSERDLGVLVDGNLKFNLHVAQIAGKANRISGVIRRTFDFLTPETFVQLFKSLVQPVLEYAHSVWQLQHKTLCADLEDVQRRATKLIASLKDKPYQERLVAFSLPSLEHCRLRGDMIDVFKYVHGAYDADRPKLHPHYGRDT</sequence>
<accession>A0A8B7MYF1</accession>
<dbReference type="AlphaFoldDB" id="A0A8B7MYF1"/>
<protein>
    <submittedName>
        <fullName evidence="2">Uncharacterized protein LOC108664286</fullName>
    </submittedName>
</protein>
<dbReference type="Proteomes" id="UP000694843">
    <property type="component" value="Unplaced"/>
</dbReference>
<dbReference type="RefSeq" id="XP_018006340.1">
    <property type="nucleotide sequence ID" value="XM_018150851.1"/>
</dbReference>
<evidence type="ECO:0000313" key="2">
    <source>
        <dbReference type="RefSeq" id="XP_018006340.1"/>
    </source>
</evidence>
<proteinExistence type="predicted"/>
<reference evidence="2" key="1">
    <citation type="submission" date="2025-08" db="UniProtKB">
        <authorList>
            <consortium name="RefSeq"/>
        </authorList>
    </citation>
    <scope>IDENTIFICATION</scope>
    <source>
        <tissue evidence="2">Whole organism</tissue>
    </source>
</reference>
<keyword evidence="1" id="KW-1185">Reference proteome</keyword>
<evidence type="ECO:0000313" key="1">
    <source>
        <dbReference type="Proteomes" id="UP000694843"/>
    </source>
</evidence>
<name>A0A8B7MYF1_HYAAZ</name>
<dbReference type="PANTHER" id="PTHR33332">
    <property type="entry name" value="REVERSE TRANSCRIPTASE DOMAIN-CONTAINING PROTEIN"/>
    <property type="match status" value="1"/>
</dbReference>
<organism evidence="1 2">
    <name type="scientific">Hyalella azteca</name>
    <name type="common">Amphipod</name>
    <dbReference type="NCBI Taxonomy" id="294128"/>
    <lineage>
        <taxon>Eukaryota</taxon>
        <taxon>Metazoa</taxon>
        <taxon>Ecdysozoa</taxon>
        <taxon>Arthropoda</taxon>
        <taxon>Crustacea</taxon>
        <taxon>Multicrustacea</taxon>
        <taxon>Malacostraca</taxon>
        <taxon>Eumalacostraca</taxon>
        <taxon>Peracarida</taxon>
        <taxon>Amphipoda</taxon>
        <taxon>Senticaudata</taxon>
        <taxon>Talitrida</taxon>
        <taxon>Talitroidea</taxon>
        <taxon>Hyalellidae</taxon>
        <taxon>Hyalella</taxon>
    </lineage>
</organism>